<comment type="caution">
    <text evidence="3">The sequence shown here is derived from an EMBL/GenBank/DDBJ whole genome shotgun (WGS) entry which is preliminary data.</text>
</comment>
<reference evidence="3 4" key="1">
    <citation type="journal article" date="2014" name="Int. J. Syst. Evol. Microbiol.">
        <title>Complete genome sequence of Corynebacterium casei LMG S-19264T (=DSM 44701T), isolated from a smear-ripened cheese.</title>
        <authorList>
            <consortium name="US DOE Joint Genome Institute (JGI-PGF)"/>
            <person name="Walter F."/>
            <person name="Albersmeier A."/>
            <person name="Kalinowski J."/>
            <person name="Ruckert C."/>
        </authorList>
    </citation>
    <scope>NUCLEOTIDE SEQUENCE [LARGE SCALE GENOMIC DNA]</scope>
    <source>
        <strain evidence="3 4">CGMCC 1.15295</strain>
    </source>
</reference>
<dbReference type="AlphaFoldDB" id="A0A8J2XAQ1"/>
<dbReference type="SUPFAM" id="SSF117916">
    <property type="entry name" value="Fe-S cluster assembly (FSCA) domain-like"/>
    <property type="match status" value="1"/>
</dbReference>
<dbReference type="Gene3D" id="3.30.300.130">
    <property type="entry name" value="Fe-S cluster assembly (FSCA)"/>
    <property type="match status" value="1"/>
</dbReference>
<sequence>MVAEKQHIDQKLVSILEKVSDPEIPVLSIMDMGVVRSAIIENNIVKVQITPTYSGCPAMDVIGDDIKAALKTAGYNSEIELILSPAWTTDWITPRGRKALENYGIAAPLDAETDKDVLLNGKRIVKCTNCGSTNTKLVSQFGSTACKAQFQCEDCQEPFDYFKCLK</sequence>
<dbReference type="EMBL" id="BMIC01000007">
    <property type="protein sequence ID" value="GFZ92927.1"/>
    <property type="molecule type" value="Genomic_DNA"/>
</dbReference>
<dbReference type="InterPro" id="IPR034904">
    <property type="entry name" value="FSCA_dom_sf"/>
</dbReference>
<dbReference type="RefSeq" id="WP_188606832.1">
    <property type="nucleotide sequence ID" value="NZ_BMIC01000007.1"/>
</dbReference>
<accession>A0A8J2XAQ1</accession>
<dbReference type="Pfam" id="PF01883">
    <property type="entry name" value="FeS_assembly_P"/>
    <property type="match status" value="1"/>
</dbReference>
<organism evidence="3 4">
    <name type="scientific">Aquaticitalea lipolytica</name>
    <dbReference type="NCBI Taxonomy" id="1247562"/>
    <lineage>
        <taxon>Bacteria</taxon>
        <taxon>Pseudomonadati</taxon>
        <taxon>Bacteroidota</taxon>
        <taxon>Flavobacteriia</taxon>
        <taxon>Flavobacteriales</taxon>
        <taxon>Flavobacteriaceae</taxon>
        <taxon>Aquaticitalea</taxon>
    </lineage>
</organism>
<name>A0A8J2XAQ1_9FLAO</name>
<dbReference type="Pfam" id="PF23451">
    <property type="entry name" value="Zn_ribbon_PaaD"/>
    <property type="match status" value="1"/>
</dbReference>
<evidence type="ECO:0000313" key="4">
    <source>
        <dbReference type="Proteomes" id="UP000598120"/>
    </source>
</evidence>
<proteinExistence type="predicted"/>
<dbReference type="Proteomes" id="UP000598120">
    <property type="component" value="Unassembled WGS sequence"/>
</dbReference>
<dbReference type="PANTHER" id="PTHR42831:SF3">
    <property type="entry name" value="1,2-PHENYLACETYL-COA EPOXIDASE, SUBUNIT D-RELATED"/>
    <property type="match status" value="1"/>
</dbReference>
<dbReference type="InterPro" id="IPR056572">
    <property type="entry name" value="Zn_ribbon_PaaD"/>
</dbReference>
<evidence type="ECO:0000259" key="1">
    <source>
        <dbReference type="Pfam" id="PF01883"/>
    </source>
</evidence>
<dbReference type="InterPro" id="IPR011883">
    <property type="entry name" value="PaaD-like"/>
</dbReference>
<dbReference type="NCBIfam" id="TIGR02159">
    <property type="entry name" value="PA_CoA_Oxy4"/>
    <property type="match status" value="1"/>
</dbReference>
<gene>
    <name evidence="3" type="ORF">GCM10011531_26010</name>
</gene>
<keyword evidence="4" id="KW-1185">Reference proteome</keyword>
<dbReference type="InterPro" id="IPR052339">
    <property type="entry name" value="Fe-S_Maturation_MIP18"/>
</dbReference>
<evidence type="ECO:0000313" key="3">
    <source>
        <dbReference type="EMBL" id="GFZ92927.1"/>
    </source>
</evidence>
<dbReference type="InterPro" id="IPR002744">
    <property type="entry name" value="MIP18-like"/>
</dbReference>
<protein>
    <submittedName>
        <fullName evidence="3">Phenylacetate-CoA oxygenase subunit PaaJ</fullName>
    </submittedName>
</protein>
<dbReference type="PANTHER" id="PTHR42831">
    <property type="entry name" value="FE-S PROTEIN MATURATION AUXILIARY FACTOR YITW"/>
    <property type="match status" value="1"/>
</dbReference>
<evidence type="ECO:0000259" key="2">
    <source>
        <dbReference type="Pfam" id="PF23451"/>
    </source>
</evidence>
<feature type="domain" description="MIP18 family-like" evidence="1">
    <location>
        <begin position="10"/>
        <end position="72"/>
    </location>
</feature>
<feature type="domain" description="PaaD zinc beta ribbon" evidence="2">
    <location>
        <begin position="114"/>
        <end position="163"/>
    </location>
</feature>